<evidence type="ECO:0000313" key="3">
    <source>
        <dbReference type="Proteomes" id="UP000199207"/>
    </source>
</evidence>
<organism evidence="2 3">
    <name type="scientific">Streptomyces aidingensis</name>
    <dbReference type="NCBI Taxonomy" id="910347"/>
    <lineage>
        <taxon>Bacteria</taxon>
        <taxon>Bacillati</taxon>
        <taxon>Actinomycetota</taxon>
        <taxon>Actinomycetes</taxon>
        <taxon>Kitasatosporales</taxon>
        <taxon>Streptomycetaceae</taxon>
        <taxon>Streptomyces</taxon>
    </lineage>
</organism>
<evidence type="ECO:0000256" key="1">
    <source>
        <dbReference type="SAM" id="MobiDB-lite"/>
    </source>
</evidence>
<gene>
    <name evidence="2" type="ORF">SAMN05421773_101854</name>
</gene>
<dbReference type="AlphaFoldDB" id="A0A1I1FZF8"/>
<name>A0A1I1FZF8_9ACTN</name>
<dbReference type="Proteomes" id="UP000199207">
    <property type="component" value="Unassembled WGS sequence"/>
</dbReference>
<keyword evidence="3" id="KW-1185">Reference proteome</keyword>
<proteinExistence type="predicted"/>
<sequence>MTEAPPRPRAGGLPPLQGLLEEDRLPPGTLLKITVQRDPRYSAVGEWIAEDPASRGQVLWRTRREGGDGSAGHLFWLHDGSRLFTGPGLLEALVRAAGTAPEAPPAGPGGEPAPDAADWLLHGVSGRSLRALHESRAVSCFGGPREGWKVPVGSAADRHHLFVPGDGGAGEGGWAPADAHPPSQARYVPKLGPDGQVTLHWVRPAALTPRDWSEWEEVRAGPDCPVCGAAGTYHLPNGWIKCRNCAAESH</sequence>
<dbReference type="RefSeq" id="WP_093837189.1">
    <property type="nucleotide sequence ID" value="NZ_FOLM01000001.1"/>
</dbReference>
<evidence type="ECO:0000313" key="2">
    <source>
        <dbReference type="EMBL" id="SFC02320.1"/>
    </source>
</evidence>
<feature type="region of interest" description="Disordered" evidence="1">
    <location>
        <begin position="1"/>
        <end position="24"/>
    </location>
</feature>
<reference evidence="2 3" key="1">
    <citation type="submission" date="2016-10" db="EMBL/GenBank/DDBJ databases">
        <authorList>
            <person name="de Groot N.N."/>
        </authorList>
    </citation>
    <scope>NUCLEOTIDE SEQUENCE [LARGE SCALE GENOMIC DNA]</scope>
    <source>
        <strain evidence="2 3">CGMCC 4.5739</strain>
    </source>
</reference>
<protein>
    <submittedName>
        <fullName evidence="2">Uncharacterized protein</fullName>
    </submittedName>
</protein>
<dbReference type="EMBL" id="FOLM01000001">
    <property type="protein sequence ID" value="SFC02320.1"/>
    <property type="molecule type" value="Genomic_DNA"/>
</dbReference>
<accession>A0A1I1FZF8</accession>